<gene>
    <name evidence="2" type="ORF">DXZ79_17430</name>
</gene>
<dbReference type="AlphaFoldDB" id="A0A8D4SRM0"/>
<evidence type="ECO:0000313" key="3">
    <source>
        <dbReference type="Proteomes" id="UP000265864"/>
    </source>
</evidence>
<reference evidence="2 3" key="1">
    <citation type="submission" date="2018-09" db="EMBL/GenBank/DDBJ databases">
        <title>Yersinia kristensenii subsp. rochesterensis subsp. nov., Isolated from Human Feces.</title>
        <authorList>
            <person name="Cunningham S.A."/>
            <person name="Jeraldo P."/>
            <person name="Patel R."/>
        </authorList>
    </citation>
    <scope>NUCLEOTIDE SEQUENCE [LARGE SCALE GENOMIC DNA]</scope>
    <source>
        <strain evidence="2 3">ATCC BAA-2637</strain>
    </source>
</reference>
<proteinExistence type="predicted"/>
<dbReference type="Proteomes" id="UP000265864">
    <property type="component" value="Chromosome"/>
</dbReference>
<dbReference type="EMBL" id="CP032482">
    <property type="protein sequence ID" value="AYD45315.1"/>
    <property type="molecule type" value="Genomic_DNA"/>
</dbReference>
<name>A0A8D4SRM0_9GAMM</name>
<feature type="compositionally biased region" description="Basic residues" evidence="1">
    <location>
        <begin position="1"/>
        <end position="11"/>
    </location>
</feature>
<evidence type="ECO:0000313" key="2">
    <source>
        <dbReference type="EMBL" id="AYD45315.1"/>
    </source>
</evidence>
<protein>
    <submittedName>
        <fullName evidence="2">Terminase</fullName>
    </submittedName>
</protein>
<feature type="region of interest" description="Disordered" evidence="1">
    <location>
        <begin position="1"/>
        <end position="23"/>
    </location>
</feature>
<evidence type="ECO:0000256" key="1">
    <source>
        <dbReference type="SAM" id="MobiDB-lite"/>
    </source>
</evidence>
<organism evidence="2 3">
    <name type="scientific">Yersinia rochesterensis</name>
    <dbReference type="NCBI Taxonomy" id="1604335"/>
    <lineage>
        <taxon>Bacteria</taxon>
        <taxon>Pseudomonadati</taxon>
        <taxon>Pseudomonadota</taxon>
        <taxon>Gammaproteobacteria</taxon>
        <taxon>Enterobacterales</taxon>
        <taxon>Yersiniaceae</taxon>
        <taxon>Yersinia</taxon>
    </lineage>
</organism>
<sequence>MSKPVTRRRARGGGGLRTKPLSAGTTRPLKFLRAVFFLKIKLMGNKQLWQEHLNHWPTSMK</sequence>
<accession>A0A8D4SRM0</accession>